<proteinExistence type="inferred from homology"/>
<dbReference type="GO" id="GO:0006887">
    <property type="term" value="P:exocytosis"/>
    <property type="evidence" value="ECO:0007669"/>
    <property type="project" value="UniProtKB-KW"/>
</dbReference>
<feature type="repeat" description="WD" evidence="3">
    <location>
        <begin position="253"/>
        <end position="282"/>
    </location>
</feature>
<dbReference type="InterPro" id="IPR013905">
    <property type="entry name" value="Lgl_C_dom"/>
</dbReference>
<evidence type="ECO:0000256" key="3">
    <source>
        <dbReference type="PROSITE-ProRule" id="PRU00221"/>
    </source>
</evidence>
<dbReference type="OrthoDB" id="19944at2759"/>
<dbReference type="GO" id="GO:0005886">
    <property type="term" value="C:plasma membrane"/>
    <property type="evidence" value="ECO:0007669"/>
    <property type="project" value="TreeGrafter"/>
</dbReference>
<evidence type="ECO:0000256" key="2">
    <source>
        <dbReference type="ARBA" id="ARBA00022483"/>
    </source>
</evidence>
<keyword evidence="2" id="KW-0268">Exocytosis</keyword>
<name>A0A1E4U0M3_PACTA</name>
<keyword evidence="6" id="KW-1185">Reference proteome</keyword>
<dbReference type="InterPro" id="IPR036322">
    <property type="entry name" value="WD40_repeat_dom_sf"/>
</dbReference>
<dbReference type="GO" id="GO:0005096">
    <property type="term" value="F:GTPase activator activity"/>
    <property type="evidence" value="ECO:0007669"/>
    <property type="project" value="TreeGrafter"/>
</dbReference>
<dbReference type="Proteomes" id="UP000094236">
    <property type="component" value="Unassembled WGS sequence"/>
</dbReference>
<dbReference type="InterPro" id="IPR015943">
    <property type="entry name" value="WD40/YVTN_repeat-like_dom_sf"/>
</dbReference>
<protein>
    <recommendedName>
        <fullName evidence="4">Lethal giant larvae (Lgl)-like C-terminal domain-containing protein</fullName>
    </recommendedName>
</protein>
<dbReference type="GO" id="GO:0006893">
    <property type="term" value="P:Golgi to plasma membrane transport"/>
    <property type="evidence" value="ECO:0007669"/>
    <property type="project" value="TreeGrafter"/>
</dbReference>
<dbReference type="GO" id="GO:0005737">
    <property type="term" value="C:cytoplasm"/>
    <property type="evidence" value="ECO:0007669"/>
    <property type="project" value="TreeGrafter"/>
</dbReference>
<dbReference type="EMBL" id="KV454011">
    <property type="protein sequence ID" value="ODV97539.1"/>
    <property type="molecule type" value="Genomic_DNA"/>
</dbReference>
<dbReference type="GO" id="GO:0019905">
    <property type="term" value="F:syntaxin binding"/>
    <property type="evidence" value="ECO:0007669"/>
    <property type="project" value="TreeGrafter"/>
</dbReference>
<dbReference type="InterPro" id="IPR001680">
    <property type="entry name" value="WD40_rpt"/>
</dbReference>
<gene>
    <name evidence="5" type="ORF">PACTADRAFT_47442</name>
</gene>
<dbReference type="GO" id="GO:0045159">
    <property type="term" value="F:myosin II binding"/>
    <property type="evidence" value="ECO:0007669"/>
    <property type="project" value="TreeGrafter"/>
</dbReference>
<comment type="similarity">
    <text evidence="1">Belongs to the WD repeat L(2)GL family.</text>
</comment>
<dbReference type="Gene3D" id="2.130.10.10">
    <property type="entry name" value="YVTN repeat-like/Quinoprotein amine dehydrogenase"/>
    <property type="match status" value="1"/>
</dbReference>
<dbReference type="AlphaFoldDB" id="A0A1E4U0M3"/>
<dbReference type="PANTHER" id="PTHR10241">
    <property type="entry name" value="LETHAL 2 GIANT LARVAE PROTEIN"/>
    <property type="match status" value="1"/>
</dbReference>
<dbReference type="SUPFAM" id="SSF50978">
    <property type="entry name" value="WD40 repeat-like"/>
    <property type="match status" value="2"/>
</dbReference>
<reference evidence="6" key="1">
    <citation type="submission" date="2016-05" db="EMBL/GenBank/DDBJ databases">
        <title>Comparative genomics of biotechnologically important yeasts.</title>
        <authorList>
            <consortium name="DOE Joint Genome Institute"/>
            <person name="Riley R."/>
            <person name="Haridas S."/>
            <person name="Wolfe K.H."/>
            <person name="Lopes M.R."/>
            <person name="Hittinger C.T."/>
            <person name="Goker M."/>
            <person name="Salamov A."/>
            <person name="Wisecaver J."/>
            <person name="Long T.M."/>
            <person name="Aerts A.L."/>
            <person name="Barry K."/>
            <person name="Choi C."/>
            <person name="Clum A."/>
            <person name="Coughlan A.Y."/>
            <person name="Deshpande S."/>
            <person name="Douglass A.P."/>
            <person name="Hanson S.J."/>
            <person name="Klenk H.-P."/>
            <person name="Labutti K."/>
            <person name="Lapidus A."/>
            <person name="Lindquist E."/>
            <person name="Lipzen A."/>
            <person name="Meier-Kolthoff J.P."/>
            <person name="Ohm R.A."/>
            <person name="Otillar R.P."/>
            <person name="Pangilinan J."/>
            <person name="Peng Y."/>
            <person name="Rokas A."/>
            <person name="Rosa C.A."/>
            <person name="Scheuner C."/>
            <person name="Sibirny A.A."/>
            <person name="Slot J.C."/>
            <person name="Stielow J.B."/>
            <person name="Sun H."/>
            <person name="Kurtzman C.P."/>
            <person name="Blackwell M."/>
            <person name="Grigoriev I.V."/>
            <person name="Jeffries T.W."/>
        </authorList>
    </citation>
    <scope>NUCLEOTIDE SEQUENCE [LARGE SCALE GENOMIC DNA]</scope>
    <source>
        <strain evidence="6">NRRL Y-2460</strain>
    </source>
</reference>
<evidence type="ECO:0000256" key="1">
    <source>
        <dbReference type="ARBA" id="ARBA00008070"/>
    </source>
</evidence>
<evidence type="ECO:0000313" key="5">
    <source>
        <dbReference type="EMBL" id="ODV97539.1"/>
    </source>
</evidence>
<feature type="domain" description="Lethal giant larvae (Lgl)-like C-terminal" evidence="4">
    <location>
        <begin position="533"/>
        <end position="926"/>
    </location>
</feature>
<dbReference type="PROSITE" id="PS50082">
    <property type="entry name" value="WD_REPEATS_2"/>
    <property type="match status" value="1"/>
</dbReference>
<organism evidence="5 6">
    <name type="scientific">Pachysolen tannophilus NRRL Y-2460</name>
    <dbReference type="NCBI Taxonomy" id="669874"/>
    <lineage>
        <taxon>Eukaryota</taxon>
        <taxon>Fungi</taxon>
        <taxon>Dikarya</taxon>
        <taxon>Ascomycota</taxon>
        <taxon>Saccharomycotina</taxon>
        <taxon>Pichiomycetes</taxon>
        <taxon>Pachysolenaceae</taxon>
        <taxon>Pachysolen</taxon>
    </lineage>
</organism>
<dbReference type="PANTHER" id="PTHR10241:SF25">
    <property type="entry name" value="TOMOSYN, ISOFORM C"/>
    <property type="match status" value="1"/>
</dbReference>
<sequence length="1047" mass="116285">MSKMFKNKPNLKNVTNVTNSLKTVRERDLSTGLSMRNFKLDDLTRYGIAGSIMGMAYEPVQSLMALSTDKGHIHVYGQQRVEVVFELKTTLPIITLKFIKGIYLVAIDTKNTILIFSLSSKKLLASYTAPGMISSIESDYSLDYLLIGLVSGVIVIYDVDRCALAPFKIDNLQKIIIPEERTATPVLSIKWHPRDFGTLLITYNYCCAVYSFTTGEIKTSFRYELPPGAPGGDNLPKDDIDLYRYPPMVNALWHPNGLNVVTIHEDNSIVFWDANDGTLLQARTLFDTDVNIPSTYPIHNNGNSKDDNKFLTPIIKASWICEENPEYTSLLICGGDSNEEEGIHTFTMLDFGVTPKYSITSYEKMSRFYAAPKQHKVIPIHATANIIDFLPLGQSSPYFNGNHNPSFILVLLDDGDLKFMNYPTGNINFKSEIFPPSISWINPKITCSTATPVPRAQWLGMLNSKEKGKVPTLLKGGLPTKRPPRSHDLRSALITGHQNGYIRMRDASLGELDDSSVLEIDLSSVLGSNSSNMDITQVSFAAETAELLCSLANGDALLFKFGLNKNYNPRMSDLNKRLQDLSIGNSRNSEGILINIADRVPYYIREGFLPVSLIRANQKSITAIKNSNVGFVCVGYETGEIIVIDRRGPAIIFQDNLSNIMSKKKSSFYKATSIEFLIAEINEDGYSSIVMTIGTNIGDLMFFKILPYGNGRFTVNFVDALDGVNSDSIKEIIGLDPISGNPTTARMQDMQKLSTGVIIQSLIITRSSKDMRVIKSNKTKLSYKVFNSVVGTGGISMIYNEQKKYSTVYSVVTNSNEIKVLSIPSLAEFNTLVLPYSINPQYSYQSVVLPSGDVVVRIDQTEAGLVNIAGKGLKQSSFDSDILFNDQMVIPQRPTINTLQYFRGTKLITYDDFITLISGPNRPLTKNPESRLSYNLSPYNPVNMPSLTGSSPRTPTLGGGFFSKGKGKDNDDDDEFKYDKPVRKYNSNILHSPVTVKHVMRSITNGIESIDEGGNDYASEFKDNMNQSMTDTRNSVLSSVFKAKFGF</sequence>
<accession>A0A1E4U0M3</accession>
<dbReference type="Pfam" id="PF08596">
    <property type="entry name" value="Lgl_C"/>
    <property type="match status" value="1"/>
</dbReference>
<evidence type="ECO:0000259" key="4">
    <source>
        <dbReference type="Pfam" id="PF08596"/>
    </source>
</evidence>
<dbReference type="STRING" id="669874.A0A1E4U0M3"/>
<keyword evidence="3" id="KW-0853">WD repeat</keyword>
<evidence type="ECO:0000313" key="6">
    <source>
        <dbReference type="Proteomes" id="UP000094236"/>
    </source>
</evidence>